<evidence type="ECO:0000259" key="10">
    <source>
        <dbReference type="PROSITE" id="PS50011"/>
    </source>
</evidence>
<name>A0AAD5U7I2_9FUNG</name>
<dbReference type="EC" id="2.7.11.24" evidence="1 8"/>
<dbReference type="InterPro" id="IPR018624">
    <property type="entry name" value="Sec66"/>
</dbReference>
<keyword evidence="4 7" id="KW-0547">Nucleotide-binding</keyword>
<feature type="compositionally biased region" description="Basic and acidic residues" evidence="9">
    <location>
        <begin position="540"/>
        <end position="564"/>
    </location>
</feature>
<dbReference type="SUPFAM" id="SSF56112">
    <property type="entry name" value="Protein kinase-like (PK-like)"/>
    <property type="match status" value="1"/>
</dbReference>
<keyword evidence="2 8" id="KW-0723">Serine/threonine-protein kinase</keyword>
<dbReference type="InterPro" id="IPR003527">
    <property type="entry name" value="MAP_kinase_CS"/>
</dbReference>
<evidence type="ECO:0000256" key="9">
    <source>
        <dbReference type="SAM" id="MobiDB-lite"/>
    </source>
</evidence>
<protein>
    <recommendedName>
        <fullName evidence="1 8">Mitogen-activated protein kinase</fullName>
        <ecNumber evidence="1 8">2.7.11.24</ecNumber>
    </recommendedName>
</protein>
<dbReference type="InterPro" id="IPR000719">
    <property type="entry name" value="Prot_kinase_dom"/>
</dbReference>
<evidence type="ECO:0000256" key="2">
    <source>
        <dbReference type="ARBA" id="ARBA00022527"/>
    </source>
</evidence>
<keyword evidence="3 8" id="KW-0808">Transferase</keyword>
<keyword evidence="6 7" id="KW-0067">ATP-binding</keyword>
<dbReference type="GO" id="GO:0005524">
    <property type="term" value="F:ATP binding"/>
    <property type="evidence" value="ECO:0007669"/>
    <property type="project" value="UniProtKB-UniRule"/>
</dbReference>
<dbReference type="AlphaFoldDB" id="A0AAD5U7I2"/>
<reference evidence="11" key="1">
    <citation type="submission" date="2020-05" db="EMBL/GenBank/DDBJ databases">
        <title>Phylogenomic resolution of chytrid fungi.</title>
        <authorList>
            <person name="Stajich J.E."/>
            <person name="Amses K."/>
            <person name="Simmons R."/>
            <person name="Seto K."/>
            <person name="Myers J."/>
            <person name="Bonds A."/>
            <person name="Quandt C.A."/>
            <person name="Barry K."/>
            <person name="Liu P."/>
            <person name="Grigoriev I."/>
            <person name="Longcore J.E."/>
            <person name="James T.Y."/>
        </authorList>
    </citation>
    <scope>NUCLEOTIDE SEQUENCE</scope>
    <source>
        <strain evidence="11">JEL0476</strain>
    </source>
</reference>
<feature type="compositionally biased region" description="Acidic residues" evidence="9">
    <location>
        <begin position="528"/>
        <end position="539"/>
    </location>
</feature>
<evidence type="ECO:0000256" key="8">
    <source>
        <dbReference type="RuleBase" id="RU361165"/>
    </source>
</evidence>
<dbReference type="InterPro" id="IPR011009">
    <property type="entry name" value="Kinase-like_dom_sf"/>
</dbReference>
<dbReference type="InterPro" id="IPR050117">
    <property type="entry name" value="MAPK"/>
</dbReference>
<evidence type="ECO:0000256" key="5">
    <source>
        <dbReference type="ARBA" id="ARBA00022777"/>
    </source>
</evidence>
<feature type="binding site" evidence="7">
    <location>
        <position position="49"/>
    </location>
    <ligand>
        <name>ATP</name>
        <dbReference type="ChEBI" id="CHEBI:30616"/>
    </ligand>
</feature>
<accession>A0AAD5U7I2</accession>
<feature type="domain" description="Protein kinase" evidence="10">
    <location>
        <begin position="19"/>
        <end position="307"/>
    </location>
</feature>
<comment type="catalytic activity">
    <reaction evidence="8">
        <text>L-threonyl-[protein] + ATP = O-phospho-L-threonyl-[protein] + ADP + H(+)</text>
        <dbReference type="Rhea" id="RHEA:46608"/>
        <dbReference type="Rhea" id="RHEA-COMP:11060"/>
        <dbReference type="Rhea" id="RHEA-COMP:11605"/>
        <dbReference type="ChEBI" id="CHEBI:15378"/>
        <dbReference type="ChEBI" id="CHEBI:30013"/>
        <dbReference type="ChEBI" id="CHEBI:30616"/>
        <dbReference type="ChEBI" id="CHEBI:61977"/>
        <dbReference type="ChEBI" id="CHEBI:456216"/>
        <dbReference type="EC" id="2.7.11.24"/>
    </reaction>
</comment>
<dbReference type="PROSITE" id="PS00107">
    <property type="entry name" value="PROTEIN_KINASE_ATP"/>
    <property type="match status" value="1"/>
</dbReference>
<comment type="activity regulation">
    <text evidence="8">Activated by threonine and tyrosine phosphorylation.</text>
</comment>
<dbReference type="GO" id="GO:0004707">
    <property type="term" value="F:MAP kinase activity"/>
    <property type="evidence" value="ECO:0007669"/>
    <property type="project" value="UniProtKB-EC"/>
</dbReference>
<dbReference type="PANTHER" id="PTHR24055">
    <property type="entry name" value="MITOGEN-ACTIVATED PROTEIN KINASE"/>
    <property type="match status" value="1"/>
</dbReference>
<evidence type="ECO:0000256" key="3">
    <source>
        <dbReference type="ARBA" id="ARBA00022679"/>
    </source>
</evidence>
<dbReference type="Pfam" id="PF00069">
    <property type="entry name" value="Pkinase"/>
    <property type="match status" value="1"/>
</dbReference>
<organism evidence="11 12">
    <name type="scientific">Clydaea vesicula</name>
    <dbReference type="NCBI Taxonomy" id="447962"/>
    <lineage>
        <taxon>Eukaryota</taxon>
        <taxon>Fungi</taxon>
        <taxon>Fungi incertae sedis</taxon>
        <taxon>Chytridiomycota</taxon>
        <taxon>Chytridiomycota incertae sedis</taxon>
        <taxon>Chytridiomycetes</taxon>
        <taxon>Lobulomycetales</taxon>
        <taxon>Lobulomycetaceae</taxon>
        <taxon>Clydaea</taxon>
    </lineage>
</organism>
<evidence type="ECO:0000313" key="12">
    <source>
        <dbReference type="Proteomes" id="UP001211065"/>
    </source>
</evidence>
<feature type="region of interest" description="Disordered" evidence="9">
    <location>
        <begin position="524"/>
        <end position="591"/>
    </location>
</feature>
<dbReference type="Gene3D" id="3.30.200.20">
    <property type="entry name" value="Phosphorylase Kinase, domain 1"/>
    <property type="match status" value="1"/>
</dbReference>
<evidence type="ECO:0000256" key="4">
    <source>
        <dbReference type="ARBA" id="ARBA00022741"/>
    </source>
</evidence>
<dbReference type="GO" id="GO:0031204">
    <property type="term" value="P:post-translational protein targeting to membrane, translocation"/>
    <property type="evidence" value="ECO:0007669"/>
    <property type="project" value="InterPro"/>
</dbReference>
<evidence type="ECO:0000256" key="6">
    <source>
        <dbReference type="ARBA" id="ARBA00022840"/>
    </source>
</evidence>
<dbReference type="CDD" id="cd07834">
    <property type="entry name" value="STKc_MAPK"/>
    <property type="match status" value="1"/>
</dbReference>
<keyword evidence="8" id="KW-0460">Magnesium</keyword>
<sequence length="591" mass="67365">MSNKSKTPEVNAPSILKKYSFKKEIGQGSYGTVWSAVDIKNQNEVAIKKVGARNFEEGILAKRALRELKLVMHLHGNENVASFVDVEINDPNNFCELYLVEGLMEADLNQIVKSNQPLTDQHYQYFLYQLLRGLKWIHSANVLHRDLKPGNLLVNSDCELRICDFGLARGMGTPQFVNTEYVATRYYRAPEVVLNPTNYSKAIDMWSVGCIFGELLNGKIMFKGKDYVDQLQKIFEVLGTPEDLLLGTLCSQRVLKYIQGWPKKSKQNFSKLFPNAEPLALDLLSKLLEFNPQKRLSAEEALAHPYLAAYHHEQDEPSHPQHFDFGFEKAQKISDIKKIIVDTVKEHKMMSANRSQPCSPTKKKPEPLLANSEEFHQIPRFDTEEGVRVAGSIEEELLKMNDLKVSEHLSKDIYLELSEQYSPEDVDGKKLLCAALLKRAVEDVRRIIKIKDEKGPLSQLVKSGCVGEDLLENIVAAEEELNLECEEVVFEADLLKPGWKNTIFQEASQIAQNQIQKEKEKALKTLESDDSSEDEENEESDKKNKNSKDTQDANEAERLKLERELLEEEEKENKSKKSSIKKPGKKPNKKK</sequence>
<dbReference type="PROSITE" id="PS01351">
    <property type="entry name" value="MAPK"/>
    <property type="match status" value="1"/>
</dbReference>
<dbReference type="FunFam" id="1.10.510.10:FF:000013">
    <property type="entry name" value="Mitogen-activated protein kinase"/>
    <property type="match status" value="1"/>
</dbReference>
<gene>
    <name evidence="11" type="primary">MPK1_3</name>
    <name evidence="11" type="ORF">HK099_002433</name>
</gene>
<keyword evidence="12" id="KW-1185">Reference proteome</keyword>
<keyword evidence="5 8" id="KW-0418">Kinase</keyword>
<evidence type="ECO:0000313" key="11">
    <source>
        <dbReference type="EMBL" id="KAJ3227367.1"/>
    </source>
</evidence>
<comment type="caution">
    <text evidence="11">The sequence shown here is derived from an EMBL/GenBank/DDBJ whole genome shotgun (WGS) entry which is preliminary data.</text>
</comment>
<dbReference type="GO" id="GO:0031207">
    <property type="term" value="C:Sec62/Sec63 complex"/>
    <property type="evidence" value="ECO:0007669"/>
    <property type="project" value="InterPro"/>
</dbReference>
<evidence type="ECO:0000256" key="1">
    <source>
        <dbReference type="ARBA" id="ARBA00012411"/>
    </source>
</evidence>
<dbReference type="Proteomes" id="UP001211065">
    <property type="component" value="Unassembled WGS sequence"/>
</dbReference>
<dbReference type="PROSITE" id="PS00108">
    <property type="entry name" value="PROTEIN_KINASE_ST"/>
    <property type="match status" value="1"/>
</dbReference>
<dbReference type="Gene3D" id="1.10.510.10">
    <property type="entry name" value="Transferase(Phosphotransferase) domain 1"/>
    <property type="match status" value="1"/>
</dbReference>
<dbReference type="PROSITE" id="PS50011">
    <property type="entry name" value="PROTEIN_KINASE_DOM"/>
    <property type="match status" value="1"/>
</dbReference>
<dbReference type="SMART" id="SM00220">
    <property type="entry name" value="S_TKc"/>
    <property type="match status" value="1"/>
</dbReference>
<dbReference type="InterPro" id="IPR017441">
    <property type="entry name" value="Protein_kinase_ATP_BS"/>
</dbReference>
<dbReference type="Pfam" id="PF09802">
    <property type="entry name" value="Sec66"/>
    <property type="match status" value="1"/>
</dbReference>
<evidence type="ECO:0000256" key="7">
    <source>
        <dbReference type="PROSITE-ProRule" id="PRU10141"/>
    </source>
</evidence>
<feature type="compositionally biased region" description="Basic residues" evidence="9">
    <location>
        <begin position="574"/>
        <end position="591"/>
    </location>
</feature>
<comment type="similarity">
    <text evidence="8">Belongs to the protein kinase superfamily. Ser/Thr protein kinase family. MAP kinase subfamily.</text>
</comment>
<comment type="cofactor">
    <cofactor evidence="8">
        <name>Mg(2+)</name>
        <dbReference type="ChEBI" id="CHEBI:18420"/>
    </cofactor>
</comment>
<dbReference type="EMBL" id="JADGJW010000018">
    <property type="protein sequence ID" value="KAJ3227367.1"/>
    <property type="molecule type" value="Genomic_DNA"/>
</dbReference>
<dbReference type="InterPro" id="IPR008271">
    <property type="entry name" value="Ser/Thr_kinase_AS"/>
</dbReference>
<proteinExistence type="inferred from homology"/>